<gene>
    <name evidence="1" type="ORF">Agabi119p4_11246</name>
</gene>
<protein>
    <submittedName>
        <fullName evidence="1">Uncharacterized protein</fullName>
    </submittedName>
</protein>
<dbReference type="Proteomes" id="UP000629468">
    <property type="component" value="Unassembled WGS sequence"/>
</dbReference>
<organism evidence="1 2">
    <name type="scientific">Agaricus bisporus var. burnettii</name>
    <dbReference type="NCBI Taxonomy" id="192524"/>
    <lineage>
        <taxon>Eukaryota</taxon>
        <taxon>Fungi</taxon>
        <taxon>Dikarya</taxon>
        <taxon>Basidiomycota</taxon>
        <taxon>Agaricomycotina</taxon>
        <taxon>Agaricomycetes</taxon>
        <taxon>Agaricomycetidae</taxon>
        <taxon>Agaricales</taxon>
        <taxon>Agaricineae</taxon>
        <taxon>Agaricaceae</taxon>
        <taxon>Agaricus</taxon>
    </lineage>
</organism>
<sequence length="157" mass="17634">MPSVLTYSIRLKYTLLKCVEYLNGEETVQHGSQSARTLYADLSASLILHILSSPFLQSHSELSEVRSSLLDVRRKAGFRRGLLHLQETSKDAKCERFNKVLNNLGTVILLRSRLLRTQNTLVEARPPGGKQLVFIPQLPPHTAGVLSPKFRSTRTPL</sequence>
<reference evidence="1 2" key="1">
    <citation type="journal article" name="Sci. Rep.">
        <title>Telomere-to-telomere assembled and centromere annotated genomes of the two main subspecies of the button mushroom Agaricus bisporus reveal especially polymorphic chromosome ends.</title>
        <authorList>
            <person name="Sonnenberg A.S.M."/>
            <person name="Sedaghat-Telgerd N."/>
            <person name="Lavrijssen B."/>
            <person name="Ohm R.A."/>
            <person name="Hendrickx P.M."/>
            <person name="Scholtmeijer K."/>
            <person name="Baars J.J.P."/>
            <person name="van Peer A."/>
        </authorList>
    </citation>
    <scope>NUCLEOTIDE SEQUENCE [LARGE SCALE GENOMIC DNA]</scope>
    <source>
        <strain evidence="1 2">H119_p4</strain>
    </source>
</reference>
<name>A0A8H7EWI1_AGABI</name>
<dbReference type="AlphaFoldDB" id="A0A8H7EWI1"/>
<comment type="caution">
    <text evidence="1">The sequence shown here is derived from an EMBL/GenBank/DDBJ whole genome shotgun (WGS) entry which is preliminary data.</text>
</comment>
<dbReference type="EMBL" id="JABXXO010000015">
    <property type="protein sequence ID" value="KAF7760570.1"/>
    <property type="molecule type" value="Genomic_DNA"/>
</dbReference>
<accession>A0A8H7EWI1</accession>
<evidence type="ECO:0000313" key="2">
    <source>
        <dbReference type="Proteomes" id="UP000629468"/>
    </source>
</evidence>
<proteinExistence type="predicted"/>
<evidence type="ECO:0000313" key="1">
    <source>
        <dbReference type="EMBL" id="KAF7760570.1"/>
    </source>
</evidence>